<sequence length="399" mass="44962">MPSSKPPTEHKPQDIHAQQSVAVPTGWTDQIVPLNTVKEMLADSTGLKIDTVELAELKASRYLFQSGNSLYFWNDIIEQGVRVTSPQGRDAVFKAMASGWTGMKYEELPNHFFTLGVRLISLLIVTSSSKLMAVDKLLADILPKEERVLISSQWVDMLELLSDFLTLRHIRFTKLDRSTLRPRRTLDIRLFQKEKSPYDVFLISTKAGGLGINLTKATTVIMFDSDGNPQNDLQAIARAHRIGQTKVVKMYRLICRGSVEDQMLDRIRRKLFLSLKVMGSNNSSSDKNATVLKTGELLDIPRKGSSALSNDGSEMDLLRFIQASIQEILDASRECDVTRTAKLKHLEGLSEEEDEQLLEDAEEEEWRLLTGVAQVQSHFFEGKIIQQPKRSTNEKIAAE</sequence>
<dbReference type="SMART" id="SM00490">
    <property type="entry name" value="HELICc"/>
    <property type="match status" value="1"/>
</dbReference>
<dbReference type="GO" id="GO:0003677">
    <property type="term" value="F:DNA binding"/>
    <property type="evidence" value="ECO:0007669"/>
    <property type="project" value="TreeGrafter"/>
</dbReference>
<dbReference type="PANTHER" id="PTHR45623">
    <property type="entry name" value="CHROMODOMAIN-HELICASE-DNA-BINDING PROTEIN 3-RELATED-RELATED"/>
    <property type="match status" value="1"/>
</dbReference>
<protein>
    <recommendedName>
        <fullName evidence="3">Helicase C-terminal domain-containing protein</fullName>
    </recommendedName>
</protein>
<dbReference type="GO" id="GO:0016887">
    <property type="term" value="F:ATP hydrolysis activity"/>
    <property type="evidence" value="ECO:0007669"/>
    <property type="project" value="TreeGrafter"/>
</dbReference>
<feature type="domain" description="Helicase C-terminal" evidence="3">
    <location>
        <begin position="133"/>
        <end position="298"/>
    </location>
</feature>
<dbReference type="OrthoDB" id="448448at2759"/>
<dbReference type="EMBL" id="HE797045">
    <property type="protein sequence ID" value="CCM01673.1"/>
    <property type="molecule type" value="Genomic_DNA"/>
</dbReference>
<dbReference type="PROSITE" id="PS51194">
    <property type="entry name" value="HELICASE_CTER"/>
    <property type="match status" value="1"/>
</dbReference>
<dbReference type="GO" id="GO:0042393">
    <property type="term" value="F:histone binding"/>
    <property type="evidence" value="ECO:0007669"/>
    <property type="project" value="TreeGrafter"/>
</dbReference>
<reference evidence="4 5" key="1">
    <citation type="journal article" date="2012" name="Appl. Environ. Microbiol.">
        <title>Short-read sequencing for genomic analysis of the brown rot fungus Fibroporia radiculosa.</title>
        <authorList>
            <person name="Tang J.D."/>
            <person name="Perkins A.D."/>
            <person name="Sonstegard T.S."/>
            <person name="Schroeder S.G."/>
            <person name="Burgess S.C."/>
            <person name="Diehl S.V."/>
        </authorList>
    </citation>
    <scope>NUCLEOTIDE SEQUENCE [LARGE SCALE GENOMIC DNA]</scope>
    <source>
        <strain evidence="4 5">TFFH 294</strain>
    </source>
</reference>
<evidence type="ECO:0000313" key="5">
    <source>
        <dbReference type="Proteomes" id="UP000006352"/>
    </source>
</evidence>
<keyword evidence="1" id="KW-0378">Hydrolase</keyword>
<dbReference type="CDD" id="cd18793">
    <property type="entry name" value="SF2_C_SNF"/>
    <property type="match status" value="1"/>
</dbReference>
<dbReference type="Gene3D" id="3.40.50.300">
    <property type="entry name" value="P-loop containing nucleotide triphosphate hydrolases"/>
    <property type="match status" value="1"/>
</dbReference>
<accession>J4G689</accession>
<dbReference type="Proteomes" id="UP000006352">
    <property type="component" value="Unassembled WGS sequence"/>
</dbReference>
<dbReference type="Pfam" id="PF00271">
    <property type="entry name" value="Helicase_C"/>
    <property type="match status" value="1"/>
</dbReference>
<dbReference type="GO" id="GO:0140658">
    <property type="term" value="F:ATP-dependent chromatin remodeler activity"/>
    <property type="evidence" value="ECO:0007669"/>
    <property type="project" value="TreeGrafter"/>
</dbReference>
<organism evidence="4 5">
    <name type="scientific">Fibroporia radiculosa</name>
    <dbReference type="NCBI Taxonomy" id="599839"/>
    <lineage>
        <taxon>Eukaryota</taxon>
        <taxon>Fungi</taxon>
        <taxon>Dikarya</taxon>
        <taxon>Basidiomycota</taxon>
        <taxon>Agaricomycotina</taxon>
        <taxon>Agaricomycetes</taxon>
        <taxon>Polyporales</taxon>
        <taxon>Fibroporiaceae</taxon>
        <taxon>Fibroporia</taxon>
    </lineage>
</organism>
<proteinExistence type="predicted"/>
<dbReference type="SUPFAM" id="SSF52540">
    <property type="entry name" value="P-loop containing nucleoside triphosphate hydrolases"/>
    <property type="match status" value="1"/>
</dbReference>
<dbReference type="InterPro" id="IPR001650">
    <property type="entry name" value="Helicase_C-like"/>
</dbReference>
<dbReference type="HOGENOM" id="CLU_690849_0_0_1"/>
<dbReference type="AlphaFoldDB" id="J4G689"/>
<dbReference type="GeneID" id="24096584"/>
<dbReference type="GO" id="GO:0003682">
    <property type="term" value="F:chromatin binding"/>
    <property type="evidence" value="ECO:0007669"/>
    <property type="project" value="TreeGrafter"/>
</dbReference>
<keyword evidence="2" id="KW-0539">Nucleus</keyword>
<dbReference type="GO" id="GO:0000785">
    <property type="term" value="C:chromatin"/>
    <property type="evidence" value="ECO:0007669"/>
    <property type="project" value="TreeGrafter"/>
</dbReference>
<evidence type="ECO:0000256" key="1">
    <source>
        <dbReference type="ARBA" id="ARBA00022801"/>
    </source>
</evidence>
<dbReference type="InterPro" id="IPR049730">
    <property type="entry name" value="SNF2/RAD54-like_C"/>
</dbReference>
<dbReference type="InParanoid" id="J4G689"/>
<dbReference type="RefSeq" id="XP_012180956.1">
    <property type="nucleotide sequence ID" value="XM_012325566.1"/>
</dbReference>
<dbReference type="GO" id="GO:0005634">
    <property type="term" value="C:nucleus"/>
    <property type="evidence" value="ECO:0007669"/>
    <property type="project" value="TreeGrafter"/>
</dbReference>
<evidence type="ECO:0000313" key="4">
    <source>
        <dbReference type="EMBL" id="CCM01673.1"/>
    </source>
</evidence>
<dbReference type="InterPro" id="IPR027417">
    <property type="entry name" value="P-loop_NTPase"/>
</dbReference>
<evidence type="ECO:0000256" key="2">
    <source>
        <dbReference type="ARBA" id="ARBA00023242"/>
    </source>
</evidence>
<keyword evidence="5" id="KW-1185">Reference proteome</keyword>
<evidence type="ECO:0000259" key="3">
    <source>
        <dbReference type="PROSITE" id="PS51194"/>
    </source>
</evidence>
<gene>
    <name evidence="4" type="ORF">FIBRA_03736</name>
</gene>
<dbReference type="STRING" id="599839.J4G689"/>
<name>J4G689_9APHY</name>